<dbReference type="STRING" id="97972.A0A2V1DRE6"/>
<evidence type="ECO:0000256" key="6">
    <source>
        <dbReference type="SAM" id="Phobius"/>
    </source>
</evidence>
<keyword evidence="4 6" id="KW-0472">Membrane</keyword>
<comment type="similarity">
    <text evidence="5">Belongs to the SAT4 family.</text>
</comment>
<dbReference type="InterPro" id="IPR049326">
    <property type="entry name" value="Rhodopsin_dom_fungi"/>
</dbReference>
<feature type="transmembrane region" description="Helical" evidence="6">
    <location>
        <begin position="14"/>
        <end position="32"/>
    </location>
</feature>
<accession>A0A2V1DRE6</accession>
<name>A0A2V1DRE6_9PLEO</name>
<evidence type="ECO:0000256" key="5">
    <source>
        <dbReference type="ARBA" id="ARBA00038359"/>
    </source>
</evidence>
<comment type="subcellular location">
    <subcellularLocation>
        <location evidence="1">Membrane</location>
        <topology evidence="1">Multi-pass membrane protein</topology>
    </subcellularLocation>
</comment>
<evidence type="ECO:0000313" key="8">
    <source>
        <dbReference type="EMBL" id="PVI00589.1"/>
    </source>
</evidence>
<evidence type="ECO:0000256" key="4">
    <source>
        <dbReference type="ARBA" id="ARBA00023136"/>
    </source>
</evidence>
<dbReference type="AlphaFoldDB" id="A0A2V1DRE6"/>
<dbReference type="PANTHER" id="PTHR33048:SF134">
    <property type="entry name" value="INTEGRAL MEMBRANE PROTEIN"/>
    <property type="match status" value="1"/>
</dbReference>
<evidence type="ECO:0000313" key="9">
    <source>
        <dbReference type="Proteomes" id="UP000244855"/>
    </source>
</evidence>
<dbReference type="OrthoDB" id="5391602at2759"/>
<keyword evidence="9" id="KW-1185">Reference proteome</keyword>
<feature type="transmembrane region" description="Helical" evidence="6">
    <location>
        <begin position="44"/>
        <end position="71"/>
    </location>
</feature>
<organism evidence="8 9">
    <name type="scientific">Periconia macrospinosa</name>
    <dbReference type="NCBI Taxonomy" id="97972"/>
    <lineage>
        <taxon>Eukaryota</taxon>
        <taxon>Fungi</taxon>
        <taxon>Dikarya</taxon>
        <taxon>Ascomycota</taxon>
        <taxon>Pezizomycotina</taxon>
        <taxon>Dothideomycetes</taxon>
        <taxon>Pleosporomycetidae</taxon>
        <taxon>Pleosporales</taxon>
        <taxon>Massarineae</taxon>
        <taxon>Periconiaceae</taxon>
        <taxon>Periconia</taxon>
    </lineage>
</organism>
<sequence>MNAIEDLDTKMVRALYALSVVFTVLPIIAVCLRIQSRHRTKPRLLWDDWTILFSLISCILTAILVVIGATVGQMGRYLLRNENGEPIHDRKYVIFQKVSSSWYCKCALDPNTETPWTMFAVDLSQLLTIGPTKLSVLFLYRRLFGIEGTKFKFIFASLIIAVIMWIVAFFLTNTLQYFPVHTQWAQNPADMRPSMELTKMFLSQSYADVALDVIIICLPIPFVRKLQTNIQKKLVVTFIFLLGALTTEASVARTAVQYGVTQEFDKHNRHVTYYLCPIVYWLLVETSPGIIYRMLTTASS</sequence>
<evidence type="ECO:0000256" key="2">
    <source>
        <dbReference type="ARBA" id="ARBA00022692"/>
    </source>
</evidence>
<keyword evidence="2 6" id="KW-0812">Transmembrane</keyword>
<dbReference type="Pfam" id="PF20684">
    <property type="entry name" value="Fung_rhodopsin"/>
    <property type="match status" value="1"/>
</dbReference>
<reference evidence="8 9" key="1">
    <citation type="journal article" date="2018" name="Sci. Rep.">
        <title>Comparative genomics provides insights into the lifestyle and reveals functional heterogeneity of dark septate endophytic fungi.</title>
        <authorList>
            <person name="Knapp D.G."/>
            <person name="Nemeth J.B."/>
            <person name="Barry K."/>
            <person name="Hainaut M."/>
            <person name="Henrissat B."/>
            <person name="Johnson J."/>
            <person name="Kuo A."/>
            <person name="Lim J.H.P."/>
            <person name="Lipzen A."/>
            <person name="Nolan M."/>
            <person name="Ohm R.A."/>
            <person name="Tamas L."/>
            <person name="Grigoriev I.V."/>
            <person name="Spatafora J.W."/>
            <person name="Nagy L.G."/>
            <person name="Kovacs G.M."/>
        </authorList>
    </citation>
    <scope>NUCLEOTIDE SEQUENCE [LARGE SCALE GENOMIC DNA]</scope>
    <source>
        <strain evidence="8 9">DSE2036</strain>
    </source>
</reference>
<proteinExistence type="inferred from homology"/>
<feature type="transmembrane region" description="Helical" evidence="6">
    <location>
        <begin position="201"/>
        <end position="222"/>
    </location>
</feature>
<dbReference type="Proteomes" id="UP000244855">
    <property type="component" value="Unassembled WGS sequence"/>
</dbReference>
<gene>
    <name evidence="8" type="ORF">DM02DRAFT_655335</name>
</gene>
<feature type="transmembrane region" description="Helical" evidence="6">
    <location>
        <begin position="234"/>
        <end position="252"/>
    </location>
</feature>
<feature type="transmembrane region" description="Helical" evidence="6">
    <location>
        <begin position="272"/>
        <end position="295"/>
    </location>
</feature>
<evidence type="ECO:0000256" key="1">
    <source>
        <dbReference type="ARBA" id="ARBA00004141"/>
    </source>
</evidence>
<keyword evidence="3 6" id="KW-1133">Transmembrane helix</keyword>
<dbReference type="GO" id="GO:0016020">
    <property type="term" value="C:membrane"/>
    <property type="evidence" value="ECO:0007669"/>
    <property type="project" value="UniProtKB-SubCell"/>
</dbReference>
<dbReference type="InterPro" id="IPR052337">
    <property type="entry name" value="SAT4-like"/>
</dbReference>
<feature type="domain" description="Rhodopsin" evidence="7">
    <location>
        <begin position="32"/>
        <end position="292"/>
    </location>
</feature>
<dbReference type="EMBL" id="KZ805371">
    <property type="protein sequence ID" value="PVI00589.1"/>
    <property type="molecule type" value="Genomic_DNA"/>
</dbReference>
<protein>
    <recommendedName>
        <fullName evidence="7">Rhodopsin domain-containing protein</fullName>
    </recommendedName>
</protein>
<feature type="transmembrane region" description="Helical" evidence="6">
    <location>
        <begin position="153"/>
        <end position="171"/>
    </location>
</feature>
<dbReference type="PANTHER" id="PTHR33048">
    <property type="entry name" value="PTH11-LIKE INTEGRAL MEMBRANE PROTEIN (AFU_ORTHOLOGUE AFUA_5G11245)"/>
    <property type="match status" value="1"/>
</dbReference>
<evidence type="ECO:0000259" key="7">
    <source>
        <dbReference type="Pfam" id="PF20684"/>
    </source>
</evidence>
<evidence type="ECO:0000256" key="3">
    <source>
        <dbReference type="ARBA" id="ARBA00022989"/>
    </source>
</evidence>